<gene>
    <name evidence="3" type="ORF">Micbo1qcDRAFT_189799</name>
</gene>
<dbReference type="OrthoDB" id="428260at2759"/>
<proteinExistence type="predicted"/>
<dbReference type="InterPro" id="IPR031348">
    <property type="entry name" value="PigL_N"/>
</dbReference>
<keyword evidence="4" id="KW-1185">Reference proteome</keyword>
<reference evidence="4" key="1">
    <citation type="submission" date="2016-02" db="EMBL/GenBank/DDBJ databases">
        <title>Draft genome sequence of Microdochium bolleyi, a fungal endophyte of beachgrass.</title>
        <authorList>
            <consortium name="DOE Joint Genome Institute"/>
            <person name="David A.S."/>
            <person name="May G."/>
            <person name="Haridas S."/>
            <person name="Lim J."/>
            <person name="Wang M."/>
            <person name="Labutti K."/>
            <person name="Lipzen A."/>
            <person name="Barry K."/>
            <person name="Grigoriev I.V."/>
        </authorList>
    </citation>
    <scope>NUCLEOTIDE SEQUENCE [LARGE SCALE GENOMIC DNA]</scope>
    <source>
        <strain evidence="4">J235TASD1</strain>
    </source>
</reference>
<feature type="domain" description="Azaphilone pigments biosynthesis cluster protein L N-terminal" evidence="2">
    <location>
        <begin position="1"/>
        <end position="201"/>
    </location>
</feature>
<dbReference type="InParanoid" id="A0A136IUQ9"/>
<evidence type="ECO:0000256" key="1">
    <source>
        <dbReference type="SAM" id="MobiDB-lite"/>
    </source>
</evidence>
<organism evidence="3 4">
    <name type="scientific">Microdochium bolleyi</name>
    <dbReference type="NCBI Taxonomy" id="196109"/>
    <lineage>
        <taxon>Eukaryota</taxon>
        <taxon>Fungi</taxon>
        <taxon>Dikarya</taxon>
        <taxon>Ascomycota</taxon>
        <taxon>Pezizomycotina</taxon>
        <taxon>Sordariomycetes</taxon>
        <taxon>Xylariomycetidae</taxon>
        <taxon>Xylariales</taxon>
        <taxon>Microdochiaceae</taxon>
        <taxon>Microdochium</taxon>
    </lineage>
</organism>
<dbReference type="Pfam" id="PF17111">
    <property type="entry name" value="PigL_N"/>
    <property type="match status" value="1"/>
</dbReference>
<evidence type="ECO:0000313" key="3">
    <source>
        <dbReference type="EMBL" id="KXJ88720.1"/>
    </source>
</evidence>
<name>A0A136IUQ9_9PEZI</name>
<dbReference type="EMBL" id="KQ964257">
    <property type="protein sequence ID" value="KXJ88720.1"/>
    <property type="molecule type" value="Genomic_DNA"/>
</dbReference>
<protein>
    <recommendedName>
        <fullName evidence="2">Azaphilone pigments biosynthesis cluster protein L N-terminal domain-containing protein</fullName>
    </recommendedName>
</protein>
<evidence type="ECO:0000313" key="4">
    <source>
        <dbReference type="Proteomes" id="UP000070501"/>
    </source>
</evidence>
<dbReference type="Proteomes" id="UP000070501">
    <property type="component" value="Unassembled WGS sequence"/>
</dbReference>
<feature type="region of interest" description="Disordered" evidence="1">
    <location>
        <begin position="378"/>
        <end position="436"/>
    </location>
</feature>
<accession>A0A136IUQ9</accession>
<evidence type="ECO:0000259" key="2">
    <source>
        <dbReference type="Pfam" id="PF17111"/>
    </source>
</evidence>
<sequence>MDPFSTAASAISVVAVALQAAKTVHDAVERYKGRDKAMAQLSTELAELVAILGAAEDAASLDPASLSLIRGPIEHCSKICCEFKDALSAFNRRSQMPLKDWAKMEFKRGTLKDFTDTLASYKCTLQVGLGTIVMRTTKQTHSVLEGYNELVQDTIYNLDMQLQRIHEKIELLWIGPSPDPEATVDLNDEKAVTEQCLKICQQAKTVLARFQEEQPTLRQAAAEQPSPTDPDGSRFQDQFQAQILTKKAMTQSQLTLAETISRLQQRLVVLLDAGSLDREKERLRLQEDIDMSRQCLEVCNLASDISSQKIHIIGEVIADDDSDQVVVTTLADLFDVKKVMAKNNSAQLVGSMADATLQKLSTDRYNSRFGAVPSGTLLPNPGVVAHTESPAKPSVSRDPYTSGRHTAPPAPEAGTEGRPSANEIRKRRLDGSNEFR</sequence>
<dbReference type="AlphaFoldDB" id="A0A136IUQ9"/>